<feature type="domain" description="NAD-dependent epimerase/dehydratase" evidence="2">
    <location>
        <begin position="6"/>
        <end position="223"/>
    </location>
</feature>
<evidence type="ECO:0000259" key="2">
    <source>
        <dbReference type="Pfam" id="PF01370"/>
    </source>
</evidence>
<evidence type="ECO:0000313" key="3">
    <source>
        <dbReference type="EMBL" id="RKO26746.1"/>
    </source>
</evidence>
<name>A0A3B0FJB6_PSEPS</name>
<comment type="caution">
    <text evidence="3">The sequence shown here is derived from an EMBL/GenBank/DDBJ whole genome shotgun (WGS) entry which is preliminary data.</text>
</comment>
<sequence length="318" mass="33437">MPDPVWVVGAGGLLGRGVVTALKANGHEILTSSIPWHDASAAKDSLASGAEDLSQLANGRSWAIAWCAGAGVTGTSQEQLDSELDVFGAALRSVEEILCKPGSPRGRMFLASSAGGVYAGAPDPPYSEESTPRPLAPYGFAKLAAEEAATQFAAATGTRLVVGRIANLYGPGQNLDKPQGLISVFAKSYLTGQPVSVYVSLDTLRDYIFIDDAASLVVDCLHRLDGADIIDGQVVTKIIATQRADTIGALIGACKTVFKRQPRIVLGASPYAKVQAHDLRLRSVVWTDLDCRQFTPLAVGIDATVRDMQVSRAASKSL</sequence>
<accession>A0A3B0FJB6</accession>
<dbReference type="InterPro" id="IPR036291">
    <property type="entry name" value="NAD(P)-bd_dom_sf"/>
</dbReference>
<proteinExistence type="predicted"/>
<evidence type="ECO:0000313" key="4">
    <source>
        <dbReference type="Proteomes" id="UP000273159"/>
    </source>
</evidence>
<evidence type="ECO:0000256" key="1">
    <source>
        <dbReference type="ARBA" id="ARBA00023027"/>
    </source>
</evidence>
<reference evidence="3 4" key="1">
    <citation type="submission" date="2018-10" db="EMBL/GenBank/DDBJ databases">
        <title>Genome-guide identification and characterization of bacteria that degrade polycyclic aromatic hydrocarbons and resist hexavalent chromium simultaneously.</title>
        <authorList>
            <person name="Feng H."/>
        </authorList>
    </citation>
    <scope>NUCLEOTIDE SEQUENCE [LARGE SCALE GENOMIC DNA]</scope>
    <source>
        <strain evidence="3 4">J015</strain>
    </source>
</reference>
<dbReference type="InterPro" id="IPR001509">
    <property type="entry name" value="Epimerase_deHydtase"/>
</dbReference>
<dbReference type="RefSeq" id="WP_120691484.1">
    <property type="nucleotide sequence ID" value="NZ_RBNH01000002.1"/>
</dbReference>
<dbReference type="Gene3D" id="3.40.50.720">
    <property type="entry name" value="NAD(P)-binding Rossmann-like Domain"/>
    <property type="match status" value="1"/>
</dbReference>
<reference evidence="4" key="2">
    <citation type="submission" date="2018-10" db="EMBL/GenBank/DDBJ databases">
        <authorList>
            <person name="Wang Y."/>
            <person name="Wang J."/>
            <person name="Yang X."/>
            <person name="Wang Z."/>
            <person name="Huang Y."/>
        </authorList>
    </citation>
    <scope>NUCLEOTIDE SEQUENCE [LARGE SCALE GENOMIC DNA]</scope>
    <source>
        <strain evidence="4">J015</strain>
    </source>
</reference>
<organism evidence="3 4">
    <name type="scientific">Pseudarthrobacter phenanthrenivorans</name>
    <name type="common">Arthrobacter phenanthrenivorans</name>
    <dbReference type="NCBI Taxonomy" id="361575"/>
    <lineage>
        <taxon>Bacteria</taxon>
        <taxon>Bacillati</taxon>
        <taxon>Actinomycetota</taxon>
        <taxon>Actinomycetes</taxon>
        <taxon>Micrococcales</taxon>
        <taxon>Micrococcaceae</taxon>
        <taxon>Pseudarthrobacter</taxon>
    </lineage>
</organism>
<dbReference type="EMBL" id="RBNH01000002">
    <property type="protein sequence ID" value="RKO26746.1"/>
    <property type="molecule type" value="Genomic_DNA"/>
</dbReference>
<dbReference type="AlphaFoldDB" id="A0A3B0FJB6"/>
<dbReference type="SUPFAM" id="SSF51735">
    <property type="entry name" value="NAD(P)-binding Rossmann-fold domains"/>
    <property type="match status" value="1"/>
</dbReference>
<protein>
    <submittedName>
        <fullName evidence="3">NAD-dependent epimerase/dehydratase family protein</fullName>
    </submittedName>
</protein>
<dbReference type="PANTHER" id="PTHR43574">
    <property type="entry name" value="EPIMERASE-RELATED"/>
    <property type="match status" value="1"/>
</dbReference>
<gene>
    <name evidence="3" type="ORF">D7Z96_02925</name>
</gene>
<keyword evidence="1" id="KW-0520">NAD</keyword>
<dbReference type="Proteomes" id="UP000273159">
    <property type="component" value="Unassembled WGS sequence"/>
</dbReference>
<dbReference type="Pfam" id="PF01370">
    <property type="entry name" value="Epimerase"/>
    <property type="match status" value="1"/>
</dbReference>